<proteinExistence type="predicted"/>
<sequence length="151" mass="16342">MLPYSGGTPDVSTDPSDELAEIVTGLLVKPELLGQFPDEERHIEFIHQIGKVVAEFCGGQINGVHAPDGSFSGQPFCDAPLMSVWPDDRLPDLQHCVWGPYDPEGWEGVTADTIGIEQAGEPLPMKPGEIRKALQSLLAEAHRAQVSESRA</sequence>
<accession>A0A5M3Q2H6</accession>
<organism evidence="1 2">
    <name type="scientific">Marinobacter salsuginis</name>
    <dbReference type="NCBI Taxonomy" id="418719"/>
    <lineage>
        <taxon>Bacteria</taxon>
        <taxon>Pseudomonadati</taxon>
        <taxon>Pseudomonadota</taxon>
        <taxon>Gammaproteobacteria</taxon>
        <taxon>Pseudomonadales</taxon>
        <taxon>Marinobacteraceae</taxon>
        <taxon>Marinobacter</taxon>
    </lineage>
</organism>
<comment type="caution">
    <text evidence="1">The sequence shown here is derived from an EMBL/GenBank/DDBJ whole genome shotgun (WGS) entry which is preliminary data.</text>
</comment>
<name>A0A5M3Q2H6_9GAMM</name>
<evidence type="ECO:0000313" key="2">
    <source>
        <dbReference type="Proteomes" id="UP000387223"/>
    </source>
</evidence>
<protein>
    <submittedName>
        <fullName evidence="1">Uncharacterized protein</fullName>
    </submittedName>
</protein>
<dbReference type="Proteomes" id="UP000387223">
    <property type="component" value="Unassembled WGS sequence"/>
</dbReference>
<dbReference type="EMBL" id="BGZI01000020">
    <property type="protein sequence ID" value="GBO89231.1"/>
    <property type="molecule type" value="Genomic_DNA"/>
</dbReference>
<dbReference type="AlphaFoldDB" id="A0A5M3Q2H6"/>
<reference evidence="1 2" key="1">
    <citation type="journal article" date="2019" name="J. Gen. Appl. Microbiol.">
        <title>Aerobic degradation of cis-dichloroethene by the marine bacterium Marinobacter salsuginis strain 5N-3.</title>
        <authorList>
            <person name="Inoue Y."/>
            <person name="Fukunaga Y."/>
            <person name="Katsumata H."/>
            <person name="Ohji S."/>
            <person name="Hosoyama A."/>
            <person name="Mori K."/>
            <person name="Ando K."/>
        </authorList>
    </citation>
    <scope>NUCLEOTIDE SEQUENCE [LARGE SCALE GENOMIC DNA]</scope>
    <source>
        <strain evidence="1 2">NBRC 109114</strain>
    </source>
</reference>
<evidence type="ECO:0000313" key="1">
    <source>
        <dbReference type="EMBL" id="GBO89231.1"/>
    </source>
</evidence>
<gene>
    <name evidence="1" type="ORF">MSSD14B_28990</name>
</gene>